<comment type="caution">
    <text evidence="4">The sequence shown here is derived from an EMBL/GenBank/DDBJ whole genome shotgun (WGS) entry which is preliminary data.</text>
</comment>
<evidence type="ECO:0000313" key="4">
    <source>
        <dbReference type="EMBL" id="OZG52734.1"/>
    </source>
</evidence>
<protein>
    <submittedName>
        <fullName evidence="4">Oxidoreductase</fullName>
    </submittedName>
</protein>
<feature type="region of interest" description="Disordered" evidence="2">
    <location>
        <begin position="1"/>
        <end position="27"/>
    </location>
</feature>
<dbReference type="OrthoDB" id="9768793at2"/>
<dbReference type="InterPro" id="IPR050791">
    <property type="entry name" value="Aldo-Keto_reductase"/>
</dbReference>
<evidence type="ECO:0000256" key="2">
    <source>
        <dbReference type="SAM" id="MobiDB-lite"/>
    </source>
</evidence>
<evidence type="ECO:0000259" key="3">
    <source>
        <dbReference type="Pfam" id="PF00248"/>
    </source>
</evidence>
<dbReference type="PANTHER" id="PTHR43625">
    <property type="entry name" value="AFLATOXIN B1 ALDEHYDE REDUCTASE"/>
    <property type="match status" value="1"/>
</dbReference>
<dbReference type="Pfam" id="PF00248">
    <property type="entry name" value="Aldo_ket_red"/>
    <property type="match status" value="1"/>
</dbReference>
<name>A0A261F0T3_9BIFI</name>
<reference evidence="4 5" key="1">
    <citation type="journal article" date="2017" name="BMC Genomics">
        <title>Comparative genomic and phylogenomic analyses of the Bifidobacteriaceae family.</title>
        <authorList>
            <person name="Lugli G.A."/>
            <person name="Milani C."/>
            <person name="Turroni F."/>
            <person name="Duranti S."/>
            <person name="Mancabelli L."/>
            <person name="Mangifesta M."/>
            <person name="Ferrario C."/>
            <person name="Modesto M."/>
            <person name="Mattarelli P."/>
            <person name="Jiri K."/>
            <person name="van Sinderen D."/>
            <person name="Ventura M."/>
        </authorList>
    </citation>
    <scope>NUCLEOTIDE SEQUENCE [LARGE SCALE GENOMIC DNA]</scope>
    <source>
        <strain evidence="4 5">DSM 24744</strain>
    </source>
</reference>
<evidence type="ECO:0000256" key="1">
    <source>
        <dbReference type="ARBA" id="ARBA00023002"/>
    </source>
</evidence>
<keyword evidence="5" id="KW-1185">Reference proteome</keyword>
<dbReference type="RefSeq" id="WP_094690687.1">
    <property type="nucleotide sequence ID" value="NZ_MWWQ01000005.1"/>
</dbReference>
<dbReference type="GO" id="GO:0005737">
    <property type="term" value="C:cytoplasm"/>
    <property type="evidence" value="ECO:0007669"/>
    <property type="project" value="TreeGrafter"/>
</dbReference>
<dbReference type="AlphaFoldDB" id="A0A261F0T3"/>
<dbReference type="InterPro" id="IPR023210">
    <property type="entry name" value="NADP_OxRdtase_dom"/>
</dbReference>
<dbReference type="CDD" id="cd19088">
    <property type="entry name" value="AKR_AKR13B1"/>
    <property type="match status" value="1"/>
</dbReference>
<dbReference type="Gene3D" id="3.20.20.100">
    <property type="entry name" value="NADP-dependent oxidoreductase domain"/>
    <property type="match status" value="1"/>
</dbReference>
<dbReference type="Proteomes" id="UP000216454">
    <property type="component" value="Unassembled WGS sequence"/>
</dbReference>
<gene>
    <name evidence="4" type="ORF">PSSU_0352</name>
</gene>
<organism evidence="4 5">
    <name type="scientific">Pseudoscardovia suis</name>
    <dbReference type="NCBI Taxonomy" id="987063"/>
    <lineage>
        <taxon>Bacteria</taxon>
        <taxon>Bacillati</taxon>
        <taxon>Actinomycetota</taxon>
        <taxon>Actinomycetes</taxon>
        <taxon>Bifidobacteriales</taxon>
        <taxon>Bifidobacteriaceae</taxon>
        <taxon>Pseudoscardovia</taxon>
    </lineage>
</organism>
<evidence type="ECO:0000313" key="5">
    <source>
        <dbReference type="Proteomes" id="UP000216454"/>
    </source>
</evidence>
<accession>A0A261F0T3</accession>
<keyword evidence="1" id="KW-0560">Oxidoreductase</keyword>
<dbReference type="PANTHER" id="PTHR43625:SF40">
    <property type="entry name" value="ALDO-KETO REDUCTASE YAKC [NADP(+)]"/>
    <property type="match status" value="1"/>
</dbReference>
<dbReference type="SUPFAM" id="SSF51430">
    <property type="entry name" value="NAD(P)-linked oxidoreductase"/>
    <property type="match status" value="1"/>
</dbReference>
<dbReference type="GO" id="GO:0016491">
    <property type="term" value="F:oxidoreductase activity"/>
    <property type="evidence" value="ECO:0007669"/>
    <property type="project" value="UniProtKB-KW"/>
</dbReference>
<feature type="domain" description="NADP-dependent oxidoreductase" evidence="3">
    <location>
        <begin position="41"/>
        <end position="316"/>
    </location>
</feature>
<dbReference type="InterPro" id="IPR036812">
    <property type="entry name" value="NAD(P)_OxRdtase_dom_sf"/>
</dbReference>
<proteinExistence type="predicted"/>
<sequence length="317" mass="34542">MTITPRTDAPTPHAAQSSDTPNNTDTTVTPTIEFAGAMVPRIGLGCMALSIEGHPRRSTAIGVIHAALDAGVRYLDTAWSYYTPGESDDCEEYGERLVAEALRTWDGPRDEVVVATKTGYRRTLVDGEYGWEACSDPDTMIRNAKESCVALGVDHLDLLYSHCPDPAVPYEDEMGALRRLLDEGVIAHAGISRASVAQIDIARQILGDGLAAVQNKFNPAYRDEEDTLRHCEALGIPFVAWSPLGGYLEQVSMTRFVPFRQVAADLGVSYQRVTLAWELAQSPVFMAIPSAQNTMELADDVQALDLRLSDEDLAQLG</sequence>
<dbReference type="EMBL" id="MWWQ01000005">
    <property type="protein sequence ID" value="OZG52734.1"/>
    <property type="molecule type" value="Genomic_DNA"/>
</dbReference>
<feature type="compositionally biased region" description="Low complexity" evidence="2">
    <location>
        <begin position="17"/>
        <end position="27"/>
    </location>
</feature>